<proteinExistence type="predicted"/>
<name>A0A8B8UNL2_SACPA</name>
<evidence type="ECO:0000313" key="1">
    <source>
        <dbReference type="RefSeq" id="XP_033765352.1"/>
    </source>
</evidence>
<reference evidence="1" key="1">
    <citation type="journal article" date="2017" name="Nat. Genet.">
        <title>Contrasting evolutionary genome dynamics between domesticated and wild yeasts.</title>
        <authorList>
            <person name="Yue J.X."/>
            <person name="Li J."/>
            <person name="Aigrain L."/>
            <person name="Hallin J."/>
            <person name="Persson K."/>
            <person name="Oliver K."/>
            <person name="Bergstrom A."/>
            <person name="Coupland P."/>
            <person name="Warringer J."/>
            <person name="Lagomarsino M.C."/>
            <person name="Fischer G."/>
            <person name="Durbin R."/>
            <person name="Liti G."/>
        </authorList>
    </citation>
    <scope>NUCLEOTIDE SEQUENCE</scope>
    <source>
        <strain evidence="1">CBS432</strain>
    </source>
</reference>
<dbReference type="RefSeq" id="XP_033765352.1">
    <property type="nucleotide sequence ID" value="XM_033909461.1"/>
</dbReference>
<dbReference type="OrthoDB" id="337660at2759"/>
<sequence>MVNNIVIIYLGTNRIEIGRSTEACPQEIIAWKKGSIDEKNREKLKEIFELYFQMCNISGNREVQVLLLEDIFFSVAEKRIICSILFNELGCAHVSFVPRAIIHCLSCNTRNGIILDIGTTYTTCVPIFDLRPLQRYIKYSKRGKREVESSSPPLVGPYTPIFFDEKYNSKSCEADEIPVINLVKDIVESLPIDLRKPLRENIIIVNIEEMYETAIKDLFKQKMATSKIQLSKNYWQAGSACAKTLLPSKGNNIVGVRRNEFYNNPYIAPDWFDYYFRTGVKCLE</sequence>
<reference evidence="1" key="3">
    <citation type="submission" date="2025-07" db="EMBL/GenBank/DDBJ databases">
        <authorList>
            <consortium name="NCBI Genome Project"/>
        </authorList>
    </citation>
    <scope>NUCLEOTIDE SEQUENCE</scope>
    <source>
        <strain evidence="1">CBS432</strain>
    </source>
</reference>
<reference evidence="1" key="4">
    <citation type="submission" date="2025-08" db="UniProtKB">
        <authorList>
            <consortium name="RefSeq"/>
        </authorList>
    </citation>
    <scope>IDENTIFICATION</scope>
    <source>
        <strain evidence="1">CBS432</strain>
    </source>
</reference>
<organism evidence="1">
    <name type="scientific">Saccharomyces paradoxus</name>
    <name type="common">Yeast</name>
    <name type="synonym">Saccharomyces douglasii</name>
    <dbReference type="NCBI Taxonomy" id="27291"/>
    <lineage>
        <taxon>Eukaryota</taxon>
        <taxon>Fungi</taxon>
        <taxon>Dikarya</taxon>
        <taxon>Ascomycota</taxon>
        <taxon>Saccharomycotina</taxon>
        <taxon>Saccharomycetes</taxon>
        <taxon>Saccharomycetales</taxon>
        <taxon>Saccharomycetaceae</taxon>
        <taxon>Saccharomyces</taxon>
    </lineage>
</organism>
<accession>A0A8B8UNL2</accession>
<dbReference type="InterPro" id="IPR043129">
    <property type="entry name" value="ATPase_NBD"/>
</dbReference>
<dbReference type="VEuPathDB" id="FungiDB:SPAR_D03190"/>
<dbReference type="Pfam" id="PF00022">
    <property type="entry name" value="Actin"/>
    <property type="match status" value="1"/>
</dbReference>
<protein>
    <submittedName>
        <fullName evidence="1">Arp10p</fullName>
    </submittedName>
</protein>
<dbReference type="SUPFAM" id="SSF53067">
    <property type="entry name" value="Actin-like ATPase domain"/>
    <property type="match status" value="2"/>
</dbReference>
<dbReference type="Gene3D" id="3.30.420.40">
    <property type="match status" value="1"/>
</dbReference>
<dbReference type="KEGG" id="spao:SPAR_D03190"/>
<gene>
    <name evidence="1" type="primary">ARP10</name>
    <name evidence="1" type="ORF">SPAR_D03190</name>
</gene>
<reference evidence="1" key="2">
    <citation type="submission" date="2020-01" db="EMBL/GenBank/DDBJ databases">
        <title>Population-level Yeast Reference Genomes.</title>
        <authorList>
            <person name="Yue J.-X."/>
        </authorList>
    </citation>
    <scope>NUCLEOTIDE SEQUENCE</scope>
    <source>
        <strain evidence="1">CBS432</strain>
    </source>
</reference>
<dbReference type="AlphaFoldDB" id="A0A8B8UNL2"/>
<dbReference type="GeneID" id="54629566"/>
<dbReference type="InterPro" id="IPR004000">
    <property type="entry name" value="Actin"/>
</dbReference>